<dbReference type="EMBL" id="BJCL01000019">
    <property type="protein sequence ID" value="GCL65714.1"/>
    <property type="molecule type" value="Genomic_DNA"/>
</dbReference>
<dbReference type="GO" id="GO:0004222">
    <property type="term" value="F:metalloendopeptidase activity"/>
    <property type="evidence" value="ECO:0007669"/>
    <property type="project" value="TreeGrafter"/>
</dbReference>
<dbReference type="Pfam" id="PF01551">
    <property type="entry name" value="Peptidase_M23"/>
    <property type="match status" value="1"/>
</dbReference>
<keyword evidence="3" id="KW-0479">Metal-binding</keyword>
<name>A0A480AW39_9BURK</name>
<evidence type="ECO:0000256" key="5">
    <source>
        <dbReference type="ARBA" id="ARBA00022833"/>
    </source>
</evidence>
<evidence type="ECO:0000259" key="7">
    <source>
        <dbReference type="Pfam" id="PF01551"/>
    </source>
</evidence>
<dbReference type="PANTHER" id="PTHR21666:SF288">
    <property type="entry name" value="CELL DIVISION PROTEIN YTFB"/>
    <property type="match status" value="1"/>
</dbReference>
<dbReference type="InterPro" id="IPR011055">
    <property type="entry name" value="Dup_hybrid_motif"/>
</dbReference>
<feature type="domain" description="M23ase beta-sheet core" evidence="7">
    <location>
        <begin position="291"/>
        <end position="385"/>
    </location>
</feature>
<evidence type="ECO:0000256" key="6">
    <source>
        <dbReference type="ARBA" id="ARBA00023049"/>
    </source>
</evidence>
<comment type="cofactor">
    <cofactor evidence="1">
        <name>Zn(2+)</name>
        <dbReference type="ChEBI" id="CHEBI:29105"/>
    </cofactor>
</comment>
<dbReference type="InterPro" id="IPR016047">
    <property type="entry name" value="M23ase_b-sheet_dom"/>
</dbReference>
<keyword evidence="4" id="KW-0378">Hydrolase</keyword>
<keyword evidence="2" id="KW-0645">Protease</keyword>
<evidence type="ECO:0000256" key="3">
    <source>
        <dbReference type="ARBA" id="ARBA00022723"/>
    </source>
</evidence>
<comment type="caution">
    <text evidence="8">The sequence shown here is derived from an EMBL/GenBank/DDBJ whole genome shotgun (WGS) entry which is preliminary data.</text>
</comment>
<proteinExistence type="predicted"/>
<accession>A0A480AW39</accession>
<reference evidence="9" key="1">
    <citation type="submission" date="2019-03" db="EMBL/GenBank/DDBJ databases">
        <title>Aquabacterium pictum sp.nov., the first bacteriochlorophyll a-containing freshwater bacterium in the genus Aquabacterium of the class Betaproteobacteria.</title>
        <authorList>
            <person name="Hirose S."/>
            <person name="Tank M."/>
            <person name="Hara E."/>
            <person name="Tamaki H."/>
            <person name="Takaichi S."/>
            <person name="Haruta S."/>
            <person name="Hanada S."/>
        </authorList>
    </citation>
    <scope>NUCLEOTIDE SEQUENCE [LARGE SCALE GENOMIC DNA]</scope>
    <source>
        <strain evidence="9">W35</strain>
    </source>
</reference>
<dbReference type="GO" id="GO:0046872">
    <property type="term" value="F:metal ion binding"/>
    <property type="evidence" value="ECO:0007669"/>
    <property type="project" value="UniProtKB-KW"/>
</dbReference>
<keyword evidence="5" id="KW-0862">Zinc</keyword>
<dbReference type="CDD" id="cd12797">
    <property type="entry name" value="M23_peptidase"/>
    <property type="match status" value="1"/>
</dbReference>
<keyword evidence="6" id="KW-0482">Metalloprotease</keyword>
<evidence type="ECO:0000256" key="2">
    <source>
        <dbReference type="ARBA" id="ARBA00022670"/>
    </source>
</evidence>
<gene>
    <name evidence="8" type="ORF">AQPW35_47950</name>
</gene>
<protein>
    <recommendedName>
        <fullName evidence="7">M23ase beta-sheet core domain-containing protein</fullName>
    </recommendedName>
</protein>
<dbReference type="GO" id="GO:0006508">
    <property type="term" value="P:proteolysis"/>
    <property type="evidence" value="ECO:0007669"/>
    <property type="project" value="UniProtKB-KW"/>
</dbReference>
<dbReference type="PANTHER" id="PTHR21666">
    <property type="entry name" value="PEPTIDASE-RELATED"/>
    <property type="match status" value="1"/>
</dbReference>
<dbReference type="AlphaFoldDB" id="A0A480AW39"/>
<keyword evidence="9" id="KW-1185">Reference proteome</keyword>
<evidence type="ECO:0000313" key="8">
    <source>
        <dbReference type="EMBL" id="GCL65714.1"/>
    </source>
</evidence>
<dbReference type="Gene3D" id="2.70.70.10">
    <property type="entry name" value="Glucose Permease (Domain IIA)"/>
    <property type="match status" value="1"/>
</dbReference>
<evidence type="ECO:0000313" key="9">
    <source>
        <dbReference type="Proteomes" id="UP000301751"/>
    </source>
</evidence>
<dbReference type="Gene3D" id="3.10.450.350">
    <property type="match status" value="2"/>
</dbReference>
<dbReference type="Proteomes" id="UP000301751">
    <property type="component" value="Unassembled WGS sequence"/>
</dbReference>
<dbReference type="SUPFAM" id="SSF51261">
    <property type="entry name" value="Duplicated hybrid motif"/>
    <property type="match status" value="1"/>
</dbReference>
<evidence type="ECO:0000256" key="1">
    <source>
        <dbReference type="ARBA" id="ARBA00001947"/>
    </source>
</evidence>
<dbReference type="InterPro" id="IPR050570">
    <property type="entry name" value="Cell_wall_metabolism_enzyme"/>
</dbReference>
<sequence length="430" mass="46662">MLSLGGFAVTAFGIAPLAPDAATLPKRVVVEQLEVAGLTEQLDALAQHPLQLDRHDVTRAGDTADSLLRRLGVLDPLAASHLRRDRDARRIIDGQGNKMVQARTDADGSLIELVARFPALDSQRAKTHFTRLTISRSDAGFRTLLETAPLMPQTRLGSGTIRSSLWAAADDAQLPDAIASQLIEIFSGDVDFHRELRRGDTFSVVFEALTADDQPITWNDATGRIVAAEFVNHGRELQAVWFHDAAKGKGAYFAPDGKSLQRAFLASPLAFSRITSGFAQRFHPILQSWRAHNGVDYSAPTGTPVRVVGDGIVDLAGRQNGYGNVVQVQHANGRSTLYAHLSRIDVRQGQRVEQGQSIGAVGATGWATGPHLHFEFRVNGQFQDPLTIARASETIQIDAAAKPRFEQLAQVAMKQLDAAETMIGFRGNAE</sequence>
<evidence type="ECO:0000256" key="4">
    <source>
        <dbReference type="ARBA" id="ARBA00022801"/>
    </source>
</evidence>
<organism evidence="8 9">
    <name type="scientific">Pseudaquabacterium pictum</name>
    <dbReference type="NCBI Taxonomy" id="2315236"/>
    <lineage>
        <taxon>Bacteria</taxon>
        <taxon>Pseudomonadati</taxon>
        <taxon>Pseudomonadota</taxon>
        <taxon>Betaproteobacteria</taxon>
        <taxon>Burkholderiales</taxon>
        <taxon>Sphaerotilaceae</taxon>
        <taxon>Pseudaquabacterium</taxon>
    </lineage>
</organism>